<evidence type="ECO:0000256" key="1">
    <source>
        <dbReference type="SAM" id="Phobius"/>
    </source>
</evidence>
<dbReference type="GO" id="GO:0051082">
    <property type="term" value="F:unfolded protein binding"/>
    <property type="evidence" value="ECO:0007669"/>
    <property type="project" value="TreeGrafter"/>
</dbReference>
<comment type="caution">
    <text evidence="2">The sequence shown here is derived from an EMBL/GenBank/DDBJ whole genome shotgun (WGS) entry which is preliminary data.</text>
</comment>
<dbReference type="PANTHER" id="PTHR28228:SF1">
    <property type="entry name" value="SECRETORY COMPONENT PROTEIN SHR3"/>
    <property type="match status" value="1"/>
</dbReference>
<evidence type="ECO:0000313" key="2">
    <source>
        <dbReference type="EMBL" id="KAF9786495.1"/>
    </source>
</evidence>
<name>A0A9P6HGY0_9AGAM</name>
<dbReference type="Proteomes" id="UP000736335">
    <property type="component" value="Unassembled WGS sequence"/>
</dbReference>
<keyword evidence="3" id="KW-1185">Reference proteome</keyword>
<feature type="transmembrane region" description="Helical" evidence="1">
    <location>
        <begin position="55"/>
        <end position="75"/>
    </location>
</feature>
<dbReference type="GO" id="GO:0006888">
    <property type="term" value="P:endoplasmic reticulum to Golgi vesicle-mediated transport"/>
    <property type="evidence" value="ECO:0007669"/>
    <property type="project" value="TreeGrafter"/>
</dbReference>
<feature type="transmembrane region" description="Helical" evidence="1">
    <location>
        <begin position="87"/>
        <end position="108"/>
    </location>
</feature>
<evidence type="ECO:0000313" key="3">
    <source>
        <dbReference type="Proteomes" id="UP000736335"/>
    </source>
</evidence>
<keyword evidence="1" id="KW-0472">Membrane</keyword>
<keyword evidence="1" id="KW-1133">Transmembrane helix</keyword>
<dbReference type="EMBL" id="WIUZ02000006">
    <property type="protein sequence ID" value="KAF9786495.1"/>
    <property type="molecule type" value="Genomic_DNA"/>
</dbReference>
<dbReference type="Pfam" id="PF08229">
    <property type="entry name" value="SHR3_chaperone"/>
    <property type="match status" value="1"/>
</dbReference>
<gene>
    <name evidence="2" type="ORF">BJ322DRAFT_1005523</name>
</gene>
<dbReference type="SMART" id="SM00786">
    <property type="entry name" value="SHR3_chaperone"/>
    <property type="match status" value="1"/>
</dbReference>
<proteinExistence type="predicted"/>
<dbReference type="PANTHER" id="PTHR28228">
    <property type="entry name" value="SECRETORY COMPONENT PROTEIN SHR3"/>
    <property type="match status" value="1"/>
</dbReference>
<dbReference type="InterPro" id="IPR013248">
    <property type="entry name" value="Psh3/Shr3"/>
</dbReference>
<dbReference type="GO" id="GO:0005789">
    <property type="term" value="C:endoplasmic reticulum membrane"/>
    <property type="evidence" value="ECO:0007669"/>
    <property type="project" value="TreeGrafter"/>
</dbReference>
<reference evidence="2" key="1">
    <citation type="journal article" date="2020" name="Nat. Commun.">
        <title>Large-scale genome sequencing of mycorrhizal fungi provides insights into the early evolution of symbiotic traits.</title>
        <authorList>
            <person name="Miyauchi S."/>
            <person name="Kiss E."/>
            <person name="Kuo A."/>
            <person name="Drula E."/>
            <person name="Kohler A."/>
            <person name="Sanchez-Garcia M."/>
            <person name="Morin E."/>
            <person name="Andreopoulos B."/>
            <person name="Barry K.W."/>
            <person name="Bonito G."/>
            <person name="Buee M."/>
            <person name="Carver A."/>
            <person name="Chen C."/>
            <person name="Cichocki N."/>
            <person name="Clum A."/>
            <person name="Culley D."/>
            <person name="Crous P.W."/>
            <person name="Fauchery L."/>
            <person name="Girlanda M."/>
            <person name="Hayes R.D."/>
            <person name="Keri Z."/>
            <person name="LaButti K."/>
            <person name="Lipzen A."/>
            <person name="Lombard V."/>
            <person name="Magnuson J."/>
            <person name="Maillard F."/>
            <person name="Murat C."/>
            <person name="Nolan M."/>
            <person name="Ohm R.A."/>
            <person name="Pangilinan J."/>
            <person name="Pereira M.F."/>
            <person name="Perotto S."/>
            <person name="Peter M."/>
            <person name="Pfister S."/>
            <person name="Riley R."/>
            <person name="Sitrit Y."/>
            <person name="Stielow J.B."/>
            <person name="Szollosi G."/>
            <person name="Zifcakova L."/>
            <person name="Stursova M."/>
            <person name="Spatafora J.W."/>
            <person name="Tedersoo L."/>
            <person name="Vaario L.M."/>
            <person name="Yamada A."/>
            <person name="Yan M."/>
            <person name="Wang P."/>
            <person name="Xu J."/>
            <person name="Bruns T."/>
            <person name="Baldrian P."/>
            <person name="Vilgalys R."/>
            <person name="Dunand C."/>
            <person name="Henrissat B."/>
            <person name="Grigoriev I.V."/>
            <person name="Hibbett D."/>
            <person name="Nagy L.G."/>
            <person name="Martin F.M."/>
        </authorList>
    </citation>
    <scope>NUCLEOTIDE SEQUENCE</scope>
    <source>
        <strain evidence="2">UH-Tt-Lm1</strain>
    </source>
</reference>
<feature type="transmembrane region" description="Helical" evidence="1">
    <location>
        <begin position="128"/>
        <end position="147"/>
    </location>
</feature>
<keyword evidence="1" id="KW-0812">Transmembrane</keyword>
<protein>
    <submittedName>
        <fullName evidence="2">Shr3 amino acid permease chaperone</fullName>
    </submittedName>
</protein>
<reference evidence="2" key="2">
    <citation type="submission" date="2020-11" db="EMBL/GenBank/DDBJ databases">
        <authorList>
            <consortium name="DOE Joint Genome Institute"/>
            <person name="Kuo A."/>
            <person name="Miyauchi S."/>
            <person name="Kiss E."/>
            <person name="Drula E."/>
            <person name="Kohler A."/>
            <person name="Sanchez-Garcia M."/>
            <person name="Andreopoulos B."/>
            <person name="Barry K.W."/>
            <person name="Bonito G."/>
            <person name="Buee M."/>
            <person name="Carver A."/>
            <person name="Chen C."/>
            <person name="Cichocki N."/>
            <person name="Clum A."/>
            <person name="Culley D."/>
            <person name="Crous P.W."/>
            <person name="Fauchery L."/>
            <person name="Girlanda M."/>
            <person name="Hayes R."/>
            <person name="Keri Z."/>
            <person name="Labutti K."/>
            <person name="Lipzen A."/>
            <person name="Lombard V."/>
            <person name="Magnuson J."/>
            <person name="Maillard F."/>
            <person name="Morin E."/>
            <person name="Murat C."/>
            <person name="Nolan M."/>
            <person name="Ohm R."/>
            <person name="Pangilinan J."/>
            <person name="Pereira M."/>
            <person name="Perotto S."/>
            <person name="Peter M."/>
            <person name="Riley R."/>
            <person name="Sitrit Y."/>
            <person name="Stielow B."/>
            <person name="Szollosi G."/>
            <person name="Zifcakova L."/>
            <person name="Stursova M."/>
            <person name="Spatafora J.W."/>
            <person name="Tedersoo L."/>
            <person name="Vaario L.-M."/>
            <person name="Yamada A."/>
            <person name="Yan M."/>
            <person name="Wang P."/>
            <person name="Xu J."/>
            <person name="Bruns T."/>
            <person name="Baldrian P."/>
            <person name="Vilgalys R."/>
            <person name="Henrissat B."/>
            <person name="Grigoriev I.V."/>
            <person name="Hibbett D."/>
            <person name="Nagy L.G."/>
            <person name="Martin F.M."/>
        </authorList>
    </citation>
    <scope>NUCLEOTIDE SEQUENCE</scope>
    <source>
        <strain evidence="2">UH-Tt-Lm1</strain>
    </source>
</reference>
<accession>A0A9P6HGY0</accession>
<sequence length="176" mass="18987">MGFRQAGVLATVGFFLGVLCMCFTIDYRILHLKITPEATQDATHFYTLFYNAPPAIKAFLHSMMGIGIICLLGKLHKWDESAVWFDGSSLAVFVFAIGVYLSVTIPALKAVVNPAEADSELTFDQNLGLLGAGNTIIAGLLLSVFHVQGGQEYAKRAEARELAASEKGKTKAAKSE</sequence>
<dbReference type="AlphaFoldDB" id="A0A9P6HGY0"/>
<dbReference type="OrthoDB" id="5229808at2759"/>
<organism evidence="2 3">
    <name type="scientific">Thelephora terrestris</name>
    <dbReference type="NCBI Taxonomy" id="56493"/>
    <lineage>
        <taxon>Eukaryota</taxon>
        <taxon>Fungi</taxon>
        <taxon>Dikarya</taxon>
        <taxon>Basidiomycota</taxon>
        <taxon>Agaricomycotina</taxon>
        <taxon>Agaricomycetes</taxon>
        <taxon>Thelephorales</taxon>
        <taxon>Thelephoraceae</taxon>
        <taxon>Thelephora</taxon>
    </lineage>
</organism>